<dbReference type="Proteomes" id="UP000314294">
    <property type="component" value="Unassembled WGS sequence"/>
</dbReference>
<gene>
    <name evidence="2" type="ORF">EYF80_064348</name>
</gene>
<proteinExistence type="predicted"/>
<dbReference type="AlphaFoldDB" id="A0A4Z2EB79"/>
<keyword evidence="1" id="KW-0732">Signal</keyword>
<evidence type="ECO:0000256" key="1">
    <source>
        <dbReference type="SAM" id="SignalP"/>
    </source>
</evidence>
<feature type="chain" id="PRO_5021245146" description="Secreted protein" evidence="1">
    <location>
        <begin position="17"/>
        <end position="132"/>
    </location>
</feature>
<accession>A0A4Z2EB79</accession>
<protein>
    <recommendedName>
        <fullName evidence="4">Secreted protein</fullName>
    </recommendedName>
</protein>
<name>A0A4Z2EB79_9TELE</name>
<organism evidence="2 3">
    <name type="scientific">Liparis tanakae</name>
    <name type="common">Tanaka's snailfish</name>
    <dbReference type="NCBI Taxonomy" id="230148"/>
    <lineage>
        <taxon>Eukaryota</taxon>
        <taxon>Metazoa</taxon>
        <taxon>Chordata</taxon>
        <taxon>Craniata</taxon>
        <taxon>Vertebrata</taxon>
        <taxon>Euteleostomi</taxon>
        <taxon>Actinopterygii</taxon>
        <taxon>Neopterygii</taxon>
        <taxon>Teleostei</taxon>
        <taxon>Neoteleostei</taxon>
        <taxon>Acanthomorphata</taxon>
        <taxon>Eupercaria</taxon>
        <taxon>Perciformes</taxon>
        <taxon>Cottioidei</taxon>
        <taxon>Cottales</taxon>
        <taxon>Liparidae</taxon>
        <taxon>Liparis</taxon>
    </lineage>
</organism>
<reference evidence="2 3" key="1">
    <citation type="submission" date="2019-03" db="EMBL/GenBank/DDBJ databases">
        <title>First draft genome of Liparis tanakae, snailfish: a comprehensive survey of snailfish specific genes.</title>
        <authorList>
            <person name="Kim W."/>
            <person name="Song I."/>
            <person name="Jeong J.-H."/>
            <person name="Kim D."/>
            <person name="Kim S."/>
            <person name="Ryu S."/>
            <person name="Song J.Y."/>
            <person name="Lee S.K."/>
        </authorList>
    </citation>
    <scope>NUCLEOTIDE SEQUENCE [LARGE SCALE GENOMIC DNA]</scope>
    <source>
        <tissue evidence="2">Muscle</tissue>
    </source>
</reference>
<evidence type="ECO:0008006" key="4">
    <source>
        <dbReference type="Google" id="ProtNLM"/>
    </source>
</evidence>
<evidence type="ECO:0000313" key="3">
    <source>
        <dbReference type="Proteomes" id="UP000314294"/>
    </source>
</evidence>
<sequence>MLNLLLFLFCPLQAVSITTTSTTTTPTSPLASSSSSQVWSCSWGWASTTACWHERRRGRRGGRGRSQRRSGPPCWLRPLLPKRTRRLSCCMKWPRWTRTRCRNQNSIRTHTPPRNTHGVAIETSSVWTSLKP</sequence>
<comment type="caution">
    <text evidence="2">The sequence shown here is derived from an EMBL/GenBank/DDBJ whole genome shotgun (WGS) entry which is preliminary data.</text>
</comment>
<feature type="signal peptide" evidence="1">
    <location>
        <begin position="1"/>
        <end position="16"/>
    </location>
</feature>
<keyword evidence="3" id="KW-1185">Reference proteome</keyword>
<dbReference type="EMBL" id="SRLO01012313">
    <property type="protein sequence ID" value="TNN25522.1"/>
    <property type="molecule type" value="Genomic_DNA"/>
</dbReference>
<evidence type="ECO:0000313" key="2">
    <source>
        <dbReference type="EMBL" id="TNN25522.1"/>
    </source>
</evidence>